<evidence type="ECO:0000256" key="1">
    <source>
        <dbReference type="SAM" id="Phobius"/>
    </source>
</evidence>
<keyword evidence="1" id="KW-1133">Transmembrane helix</keyword>
<name>A0ABY4BTA7_9FLAO</name>
<gene>
    <name evidence="2" type="ORF">MTP09_00025</name>
</gene>
<keyword evidence="1" id="KW-0472">Membrane</keyword>
<protein>
    <recommendedName>
        <fullName evidence="4">FeoB-associated Cys-rich membrane protein</fullName>
    </recommendedName>
</protein>
<evidence type="ECO:0000313" key="2">
    <source>
        <dbReference type="EMBL" id="UOE41071.1"/>
    </source>
</evidence>
<dbReference type="Proteomes" id="UP000831460">
    <property type="component" value="Chromosome"/>
</dbReference>
<keyword evidence="1" id="KW-0812">Transmembrane</keyword>
<sequence length="48" mass="5753">MDSLIIQYIIIAVLVLGAFWYFFRWIRNNFTKKKTHGKEPYCDKCSGH</sequence>
<proteinExistence type="predicted"/>
<feature type="transmembrane region" description="Helical" evidence="1">
    <location>
        <begin position="6"/>
        <end position="23"/>
    </location>
</feature>
<accession>A0ABY4BTA7</accession>
<evidence type="ECO:0008006" key="4">
    <source>
        <dbReference type="Google" id="ProtNLM"/>
    </source>
</evidence>
<keyword evidence="3" id="KW-1185">Reference proteome</keyword>
<dbReference type="EMBL" id="CP094532">
    <property type="protein sequence ID" value="UOE41071.1"/>
    <property type="molecule type" value="Genomic_DNA"/>
</dbReference>
<dbReference type="RefSeq" id="WP_243549427.1">
    <property type="nucleotide sequence ID" value="NZ_CP094532.1"/>
</dbReference>
<organism evidence="2 3">
    <name type="scientific">Chryseobacterium suipulveris</name>
    <dbReference type="NCBI Taxonomy" id="2929800"/>
    <lineage>
        <taxon>Bacteria</taxon>
        <taxon>Pseudomonadati</taxon>
        <taxon>Bacteroidota</taxon>
        <taxon>Flavobacteriia</taxon>
        <taxon>Flavobacteriales</taxon>
        <taxon>Weeksellaceae</taxon>
        <taxon>Chryseobacterium group</taxon>
        <taxon>Chryseobacterium</taxon>
    </lineage>
</organism>
<evidence type="ECO:0000313" key="3">
    <source>
        <dbReference type="Proteomes" id="UP000831460"/>
    </source>
</evidence>
<reference evidence="2 3" key="1">
    <citation type="submission" date="2022-03" db="EMBL/GenBank/DDBJ databases">
        <title>Chryseobacterium sp. isolated from particulate matters in swine house.</title>
        <authorList>
            <person name="Won M."/>
            <person name="Kim S.-J."/>
            <person name="Kwon S.-W."/>
        </authorList>
    </citation>
    <scope>NUCLEOTIDE SEQUENCE [LARGE SCALE GENOMIC DNA]</scope>
    <source>
        <strain evidence="2 3">SC2-2</strain>
    </source>
</reference>